<dbReference type="STRING" id="1499966.U14_00716"/>
<dbReference type="InterPro" id="IPR041049">
    <property type="entry name" value="DUF5615"/>
</dbReference>
<name>A0A0S6VWF7_9BACT</name>
<gene>
    <name evidence="2" type="ORF">U14_00716</name>
</gene>
<proteinExistence type="predicted"/>
<sequence length="123" mass="14150">MNILADECVYQLSVNLLRRWGYSITTAQEVGLAGCPNGEVLRYAQQNQSVFLTQDKDFTDIRIYHPSNYYGIVVLKITLSNQEDVHHVLRECLQTLPIEQLHGTLVIIDRKKYRVIGLLEDSE</sequence>
<evidence type="ECO:0000313" key="3">
    <source>
        <dbReference type="Proteomes" id="UP000030700"/>
    </source>
</evidence>
<keyword evidence="3" id="KW-1185">Reference proteome</keyword>
<dbReference type="Pfam" id="PF18480">
    <property type="entry name" value="DUF5615"/>
    <property type="match status" value="1"/>
</dbReference>
<organism evidence="2">
    <name type="scientific">Candidatus Moduliflexus flocculans</name>
    <dbReference type="NCBI Taxonomy" id="1499966"/>
    <lineage>
        <taxon>Bacteria</taxon>
        <taxon>Candidatus Moduliflexota</taxon>
        <taxon>Candidatus Moduliflexia</taxon>
        <taxon>Candidatus Moduliflexales</taxon>
        <taxon>Candidatus Moduliflexaceae</taxon>
    </lineage>
</organism>
<dbReference type="HOGENOM" id="CLU_150003_0_0_0"/>
<evidence type="ECO:0000259" key="1">
    <source>
        <dbReference type="Pfam" id="PF18480"/>
    </source>
</evidence>
<accession>A0A0S6VWF7</accession>
<dbReference type="EMBL" id="DF820455">
    <property type="protein sequence ID" value="GAK49494.1"/>
    <property type="molecule type" value="Genomic_DNA"/>
</dbReference>
<protein>
    <recommendedName>
        <fullName evidence="1">DUF5615 domain-containing protein</fullName>
    </recommendedName>
</protein>
<dbReference type="AlphaFoldDB" id="A0A0S6VWF7"/>
<reference evidence="2" key="1">
    <citation type="journal article" date="2015" name="PeerJ">
        <title>First genomic representation of candidate bacterial phylum KSB3 points to enhanced environmental sensing as a trigger of wastewater bulking.</title>
        <authorList>
            <person name="Sekiguchi Y."/>
            <person name="Ohashi A."/>
            <person name="Parks D.H."/>
            <person name="Yamauchi T."/>
            <person name="Tyson G.W."/>
            <person name="Hugenholtz P."/>
        </authorList>
    </citation>
    <scope>NUCLEOTIDE SEQUENCE [LARGE SCALE GENOMIC DNA]</scope>
</reference>
<feature type="domain" description="DUF5615" evidence="1">
    <location>
        <begin position="1"/>
        <end position="110"/>
    </location>
</feature>
<dbReference type="Proteomes" id="UP000030700">
    <property type="component" value="Unassembled WGS sequence"/>
</dbReference>
<evidence type="ECO:0000313" key="2">
    <source>
        <dbReference type="EMBL" id="GAK49494.1"/>
    </source>
</evidence>